<sequence length="326" mass="37546">MSNNLELYEKLNSGNSLLENNWESEFKSGFLIMGIAKEKDLNPEQCFDKMLGHFERAYINAPDENAKDTILNLSARMIDGNIKLVEDLIENEKSGRANKSKEYLKIARNMFDGVANSIVAQKDKFLSFVGNSKNKRIGKPKNKENLENQTEDTTSKNTLSNIADIGVSALIPQKIAVDIAIDLLPKIADEGEKFITIYMENSDSKNRQVECYKQMYNMFIKILSSKYMPINENQELKRAFQRNKVDILRYAIANGSISEANRLVSFEQDNINDMYSSARIIIEALCDDRRFREAKSFLSNRTIKKLFDKMDYNSLWDLYENKKNSR</sequence>
<dbReference type="Proteomes" id="UP000325013">
    <property type="component" value="Unassembled WGS sequence"/>
</dbReference>
<dbReference type="AlphaFoldDB" id="A0A5C8G352"/>
<organism evidence="1 2">
    <name type="scientific">Brachyspira aalborgi</name>
    <dbReference type="NCBI Taxonomy" id="29522"/>
    <lineage>
        <taxon>Bacteria</taxon>
        <taxon>Pseudomonadati</taxon>
        <taxon>Spirochaetota</taxon>
        <taxon>Spirochaetia</taxon>
        <taxon>Brachyspirales</taxon>
        <taxon>Brachyspiraceae</taxon>
        <taxon>Brachyspira</taxon>
    </lineage>
</organism>
<dbReference type="RefSeq" id="WP_147529230.1">
    <property type="nucleotide sequence ID" value="NZ_SAYJ01000017.1"/>
</dbReference>
<protein>
    <submittedName>
        <fullName evidence="1">Uncharacterized protein</fullName>
    </submittedName>
</protein>
<evidence type="ECO:0000313" key="2">
    <source>
        <dbReference type="Proteomes" id="UP000325013"/>
    </source>
</evidence>
<reference evidence="1 2" key="1">
    <citation type="journal article" date="1992" name="Lakartidningen">
        <title>[Penicillin V and not amoxicillin is the first choice preparation in acute otitis].</title>
        <authorList>
            <person name="Kamme C."/>
            <person name="Lundgren K."/>
            <person name="Prellner K."/>
        </authorList>
    </citation>
    <scope>NUCLEOTIDE SEQUENCE [LARGE SCALE GENOMIC DNA]</scope>
    <source>
        <strain evidence="1 2">PC2777IV</strain>
    </source>
</reference>
<accession>A0A5C8G352</accession>
<proteinExistence type="predicted"/>
<dbReference type="EMBL" id="SAYJ01000017">
    <property type="protein sequence ID" value="TXJ56311.1"/>
    <property type="molecule type" value="Genomic_DNA"/>
</dbReference>
<gene>
    <name evidence="1" type="ORF">EPJ67_08665</name>
</gene>
<evidence type="ECO:0000313" key="1">
    <source>
        <dbReference type="EMBL" id="TXJ56311.1"/>
    </source>
</evidence>
<comment type="caution">
    <text evidence="1">The sequence shown here is derived from an EMBL/GenBank/DDBJ whole genome shotgun (WGS) entry which is preliminary data.</text>
</comment>
<name>A0A5C8G352_9SPIR</name>